<dbReference type="PROSITE" id="PS01012">
    <property type="entry name" value="FOLYLPOLYGLU_SYNT_2"/>
    <property type="match status" value="1"/>
</dbReference>
<dbReference type="InterPro" id="IPR004101">
    <property type="entry name" value="Mur_ligase_C"/>
</dbReference>
<keyword evidence="8" id="KW-0460">Magnesium</keyword>
<keyword evidence="15" id="KW-1185">Reference proteome</keyword>
<dbReference type="GO" id="GO:0005737">
    <property type="term" value="C:cytoplasm"/>
    <property type="evidence" value="ECO:0007669"/>
    <property type="project" value="TreeGrafter"/>
</dbReference>
<dbReference type="PANTHER" id="PTHR11136">
    <property type="entry name" value="FOLYLPOLYGLUTAMATE SYNTHASE-RELATED"/>
    <property type="match status" value="1"/>
</dbReference>
<dbReference type="InterPro" id="IPR036615">
    <property type="entry name" value="Mur_ligase_C_dom_sf"/>
</dbReference>
<evidence type="ECO:0000313" key="15">
    <source>
        <dbReference type="Proteomes" id="UP000051790"/>
    </source>
</evidence>
<sequence length="428" mass="46952">MDYQTSIQYIHALPRLAKDGTLNRITALLDAMGNPQQDQAYIHVTGTNGKGSVANAISHILEASGLTVGLFTSPFIMRFNERLRIDHQNIEDDRLAELTTHGAQVLQDLQTQQPGFVVTEFEFITALALTYFKSEQVDVAVIEVGIGGREDSTNVIMPKVSVITSVGFDHQALLGNTLTSIAGHKAGIIKAGVPVVTGILPDEAQVVVADRVREMHSDWQQYGEDFAAKHPSTFDWGMHFDYYSQHDRIRQLTMPLVGSYQPANMAVAITAAKAYAQEMGWPLSDHEITKGVKASTWPGRMEKISDQPLIILDGAHNPQGIHGLVKTLDGLFGQQELTVIAGVLKDKAVEAMIEALSGRDHRLWLVPVPDTPRATKVGDYPDTVTHFDSWQEALAAYTQEQSEEPLIITGSLYLVAAVRQALLGSDYD</sequence>
<evidence type="ECO:0000256" key="7">
    <source>
        <dbReference type="ARBA" id="ARBA00022840"/>
    </source>
</evidence>
<evidence type="ECO:0000256" key="6">
    <source>
        <dbReference type="ARBA" id="ARBA00022741"/>
    </source>
</evidence>
<protein>
    <recommendedName>
        <fullName evidence="3">tetrahydrofolate synthase</fullName>
        <ecNumber evidence="3">6.3.2.17</ecNumber>
    </recommendedName>
    <alternativeName>
        <fullName evidence="9">Tetrahydrofolylpolyglutamate synthase</fullName>
    </alternativeName>
</protein>
<keyword evidence="6 11" id="KW-0547">Nucleotide-binding</keyword>
<evidence type="ECO:0000256" key="9">
    <source>
        <dbReference type="ARBA" id="ARBA00030592"/>
    </source>
</evidence>
<evidence type="ECO:0000256" key="1">
    <source>
        <dbReference type="ARBA" id="ARBA00001946"/>
    </source>
</evidence>
<evidence type="ECO:0000259" key="12">
    <source>
        <dbReference type="Pfam" id="PF02875"/>
    </source>
</evidence>
<comment type="similarity">
    <text evidence="2 11">Belongs to the folylpolyglutamate synthase family.</text>
</comment>
<dbReference type="Gene3D" id="3.90.190.20">
    <property type="entry name" value="Mur ligase, C-terminal domain"/>
    <property type="match status" value="1"/>
</dbReference>
<dbReference type="GO" id="GO:0046872">
    <property type="term" value="F:metal ion binding"/>
    <property type="evidence" value="ECO:0007669"/>
    <property type="project" value="UniProtKB-KW"/>
</dbReference>
<dbReference type="PANTHER" id="PTHR11136:SF0">
    <property type="entry name" value="DIHYDROFOLATE SYNTHETASE-RELATED"/>
    <property type="match status" value="1"/>
</dbReference>
<evidence type="ECO:0000259" key="13">
    <source>
        <dbReference type="Pfam" id="PF08245"/>
    </source>
</evidence>
<dbReference type="InterPro" id="IPR001645">
    <property type="entry name" value="Folylpolyglutamate_synth"/>
</dbReference>
<dbReference type="PIRSF" id="PIRSF001563">
    <property type="entry name" value="Folylpolyglu_synth"/>
    <property type="match status" value="1"/>
</dbReference>
<dbReference type="GO" id="GO:0004326">
    <property type="term" value="F:tetrahydrofolylpolyglutamate synthase activity"/>
    <property type="evidence" value="ECO:0007669"/>
    <property type="project" value="UniProtKB-EC"/>
</dbReference>
<name>A0A0R1QH82_9LACO</name>
<dbReference type="PATRIC" id="fig|1423769.4.peg.1658"/>
<dbReference type="Pfam" id="PF02875">
    <property type="entry name" value="Mur_ligase_C"/>
    <property type="match status" value="1"/>
</dbReference>
<evidence type="ECO:0000256" key="10">
    <source>
        <dbReference type="ARBA" id="ARBA00047493"/>
    </source>
</evidence>
<dbReference type="InterPro" id="IPR036565">
    <property type="entry name" value="Mur-like_cat_sf"/>
</dbReference>
<dbReference type="AlphaFoldDB" id="A0A0R1QH82"/>
<dbReference type="EC" id="6.3.2.17" evidence="3"/>
<dbReference type="EMBL" id="AZEU01000179">
    <property type="protein sequence ID" value="KRL43854.1"/>
    <property type="molecule type" value="Genomic_DNA"/>
</dbReference>
<comment type="cofactor">
    <cofactor evidence="1">
        <name>Mg(2+)</name>
        <dbReference type="ChEBI" id="CHEBI:18420"/>
    </cofactor>
</comment>
<comment type="catalytic activity">
    <reaction evidence="10">
        <text>(6S)-5,6,7,8-tetrahydrofolyl-(gamma-L-Glu)(n) + L-glutamate + ATP = (6S)-5,6,7,8-tetrahydrofolyl-(gamma-L-Glu)(n+1) + ADP + phosphate + H(+)</text>
        <dbReference type="Rhea" id="RHEA:10580"/>
        <dbReference type="Rhea" id="RHEA-COMP:14738"/>
        <dbReference type="Rhea" id="RHEA-COMP:14740"/>
        <dbReference type="ChEBI" id="CHEBI:15378"/>
        <dbReference type="ChEBI" id="CHEBI:29985"/>
        <dbReference type="ChEBI" id="CHEBI:30616"/>
        <dbReference type="ChEBI" id="CHEBI:43474"/>
        <dbReference type="ChEBI" id="CHEBI:141005"/>
        <dbReference type="ChEBI" id="CHEBI:456216"/>
        <dbReference type="EC" id="6.3.2.17"/>
    </reaction>
</comment>
<gene>
    <name evidence="14" type="ORF">FD01_GL001548</name>
</gene>
<proteinExistence type="inferred from homology"/>
<dbReference type="SUPFAM" id="SSF53623">
    <property type="entry name" value="MurD-like peptide ligases, catalytic domain"/>
    <property type="match status" value="1"/>
</dbReference>
<dbReference type="FunFam" id="3.40.1190.10:FF:000011">
    <property type="entry name" value="Folylpolyglutamate synthase/dihydrofolate synthase"/>
    <property type="match status" value="1"/>
</dbReference>
<evidence type="ECO:0000256" key="5">
    <source>
        <dbReference type="ARBA" id="ARBA00022723"/>
    </source>
</evidence>
<evidence type="ECO:0000256" key="8">
    <source>
        <dbReference type="ARBA" id="ARBA00022842"/>
    </source>
</evidence>
<feature type="domain" description="Mur ligase C-terminal" evidence="12">
    <location>
        <begin position="299"/>
        <end position="411"/>
    </location>
</feature>
<keyword evidence="4 11" id="KW-0436">Ligase</keyword>
<evidence type="ECO:0000256" key="3">
    <source>
        <dbReference type="ARBA" id="ARBA00013025"/>
    </source>
</evidence>
<dbReference type="GO" id="GO:0005524">
    <property type="term" value="F:ATP binding"/>
    <property type="evidence" value="ECO:0007669"/>
    <property type="project" value="UniProtKB-KW"/>
</dbReference>
<organism evidence="14 15">
    <name type="scientific">Lacticaseibacillus manihotivorans DSM 13343 = JCM 12514</name>
    <dbReference type="NCBI Taxonomy" id="1423769"/>
    <lineage>
        <taxon>Bacteria</taxon>
        <taxon>Bacillati</taxon>
        <taxon>Bacillota</taxon>
        <taxon>Bacilli</taxon>
        <taxon>Lactobacillales</taxon>
        <taxon>Lactobacillaceae</taxon>
        <taxon>Lacticaseibacillus</taxon>
    </lineage>
</organism>
<dbReference type="RefSeq" id="WP_054714412.1">
    <property type="nucleotide sequence ID" value="NZ_AZEU01000179.1"/>
</dbReference>
<dbReference type="Gene3D" id="3.40.1190.10">
    <property type="entry name" value="Mur-like, catalytic domain"/>
    <property type="match status" value="1"/>
</dbReference>
<evidence type="ECO:0000256" key="4">
    <source>
        <dbReference type="ARBA" id="ARBA00022598"/>
    </source>
</evidence>
<reference evidence="14 15" key="1">
    <citation type="journal article" date="2015" name="Genome Announc.">
        <title>Expanding the biotechnology potential of lactobacilli through comparative genomics of 213 strains and associated genera.</title>
        <authorList>
            <person name="Sun Z."/>
            <person name="Harris H.M."/>
            <person name="McCann A."/>
            <person name="Guo C."/>
            <person name="Argimon S."/>
            <person name="Zhang W."/>
            <person name="Yang X."/>
            <person name="Jeffery I.B."/>
            <person name="Cooney J.C."/>
            <person name="Kagawa T.F."/>
            <person name="Liu W."/>
            <person name="Song Y."/>
            <person name="Salvetti E."/>
            <person name="Wrobel A."/>
            <person name="Rasinkangas P."/>
            <person name="Parkhill J."/>
            <person name="Rea M.C."/>
            <person name="O'Sullivan O."/>
            <person name="Ritari J."/>
            <person name="Douillard F.P."/>
            <person name="Paul Ross R."/>
            <person name="Yang R."/>
            <person name="Briner A.E."/>
            <person name="Felis G.E."/>
            <person name="de Vos W.M."/>
            <person name="Barrangou R."/>
            <person name="Klaenhammer T.R."/>
            <person name="Caufield P.W."/>
            <person name="Cui Y."/>
            <person name="Zhang H."/>
            <person name="O'Toole P.W."/>
        </authorList>
    </citation>
    <scope>NUCLEOTIDE SEQUENCE [LARGE SCALE GENOMIC DNA]</scope>
    <source>
        <strain evidence="14 15">DSM 13343</strain>
    </source>
</reference>
<comment type="caution">
    <text evidence="14">The sequence shown here is derived from an EMBL/GenBank/DDBJ whole genome shotgun (WGS) entry which is preliminary data.</text>
</comment>
<feature type="domain" description="Mur ligase central" evidence="13">
    <location>
        <begin position="44"/>
        <end position="272"/>
    </location>
</feature>
<evidence type="ECO:0000256" key="2">
    <source>
        <dbReference type="ARBA" id="ARBA00008276"/>
    </source>
</evidence>
<dbReference type="Proteomes" id="UP000051790">
    <property type="component" value="Unassembled WGS sequence"/>
</dbReference>
<dbReference type="PROSITE" id="PS01011">
    <property type="entry name" value="FOLYLPOLYGLU_SYNT_1"/>
    <property type="match status" value="1"/>
</dbReference>
<dbReference type="OrthoDB" id="9809356at2"/>
<dbReference type="GO" id="GO:0008841">
    <property type="term" value="F:dihydrofolate synthase activity"/>
    <property type="evidence" value="ECO:0007669"/>
    <property type="project" value="TreeGrafter"/>
</dbReference>
<keyword evidence="5" id="KW-0479">Metal-binding</keyword>
<dbReference type="NCBIfam" id="TIGR01499">
    <property type="entry name" value="folC"/>
    <property type="match status" value="1"/>
</dbReference>
<evidence type="ECO:0000256" key="11">
    <source>
        <dbReference type="PIRNR" id="PIRNR001563"/>
    </source>
</evidence>
<dbReference type="Pfam" id="PF08245">
    <property type="entry name" value="Mur_ligase_M"/>
    <property type="match status" value="1"/>
</dbReference>
<accession>A0A0R1QH82</accession>
<dbReference type="SUPFAM" id="SSF53244">
    <property type="entry name" value="MurD-like peptide ligases, peptide-binding domain"/>
    <property type="match status" value="1"/>
</dbReference>
<keyword evidence="7 11" id="KW-0067">ATP-binding</keyword>
<dbReference type="InterPro" id="IPR013221">
    <property type="entry name" value="Mur_ligase_cen"/>
</dbReference>
<dbReference type="InterPro" id="IPR018109">
    <property type="entry name" value="Folylpolyglutamate_synth_CS"/>
</dbReference>
<evidence type="ECO:0000313" key="14">
    <source>
        <dbReference type="EMBL" id="KRL43854.1"/>
    </source>
</evidence>